<reference evidence="2" key="1">
    <citation type="submission" date="2009-10" db="EMBL/GenBank/DDBJ databases">
        <title>Diversity of trophic interactions inside an arsenic-rich microbial ecosystem.</title>
        <authorList>
            <person name="Bertin P.N."/>
            <person name="Heinrich-Salmeron A."/>
            <person name="Pelletier E."/>
            <person name="Goulhen-Chollet F."/>
            <person name="Arsene-Ploetze F."/>
            <person name="Gallien S."/>
            <person name="Calteau A."/>
            <person name="Vallenet D."/>
            <person name="Casiot C."/>
            <person name="Chane-Woon-Ming B."/>
            <person name="Giloteaux L."/>
            <person name="Barakat M."/>
            <person name="Bonnefoy V."/>
            <person name="Bruneel O."/>
            <person name="Chandler M."/>
            <person name="Cleiss J."/>
            <person name="Duran R."/>
            <person name="Elbaz-Poulichet F."/>
            <person name="Fonknechten N."/>
            <person name="Lauga B."/>
            <person name="Mornico D."/>
            <person name="Ortet P."/>
            <person name="Schaeffer C."/>
            <person name="Siguier P."/>
            <person name="Alexander Thil Smith A."/>
            <person name="Van Dorsselaer A."/>
            <person name="Weissenbach J."/>
            <person name="Medigue C."/>
            <person name="Le Paslier D."/>
        </authorList>
    </citation>
    <scope>NUCLEOTIDE SEQUENCE</scope>
</reference>
<dbReference type="Gene3D" id="3.40.50.1010">
    <property type="entry name" value="5'-nuclease"/>
    <property type="match status" value="1"/>
</dbReference>
<gene>
    <name evidence="2" type="ORF">CARN7_2709</name>
</gene>
<evidence type="ECO:0000259" key="1">
    <source>
        <dbReference type="Pfam" id="PF01850"/>
    </source>
</evidence>
<dbReference type="InterPro" id="IPR029060">
    <property type="entry name" value="PIN-like_dom_sf"/>
</dbReference>
<protein>
    <recommendedName>
        <fullName evidence="1">PIN domain-containing protein</fullName>
    </recommendedName>
</protein>
<dbReference type="AlphaFoldDB" id="E6QX87"/>
<comment type="caution">
    <text evidence="2">The sequence shown here is derived from an EMBL/GenBank/DDBJ whole genome shotgun (WGS) entry which is preliminary data.</text>
</comment>
<organism evidence="2">
    <name type="scientific">mine drainage metagenome</name>
    <dbReference type="NCBI Taxonomy" id="410659"/>
    <lineage>
        <taxon>unclassified sequences</taxon>
        <taxon>metagenomes</taxon>
        <taxon>ecological metagenomes</taxon>
    </lineage>
</organism>
<dbReference type="Pfam" id="PF01850">
    <property type="entry name" value="PIN"/>
    <property type="match status" value="1"/>
</dbReference>
<proteinExistence type="predicted"/>
<sequence length="127" mass="14000">MHVVDTCGWIEWLTDGRLTSDFAPFLIDSANLVVPTLVQYELYKWCLRERDEAAALTVIGITEACQVKPLDTHTALSAAEFSAVHKLAMADAIVYATAIACGGELMTSDAHFAGLPRVRYWRKEPAT</sequence>
<dbReference type="CDD" id="cd18686">
    <property type="entry name" value="PIN_VapC-like"/>
    <property type="match status" value="1"/>
</dbReference>
<accession>E6QX87</accession>
<name>E6QX87_9ZZZZ</name>
<dbReference type="EMBL" id="CABR01000172">
    <property type="protein sequence ID" value="CBI11861.1"/>
    <property type="molecule type" value="Genomic_DNA"/>
</dbReference>
<feature type="domain" description="PIN" evidence="1">
    <location>
        <begin position="3"/>
        <end position="114"/>
    </location>
</feature>
<dbReference type="InterPro" id="IPR002716">
    <property type="entry name" value="PIN_dom"/>
</dbReference>
<dbReference type="SUPFAM" id="SSF88723">
    <property type="entry name" value="PIN domain-like"/>
    <property type="match status" value="1"/>
</dbReference>
<evidence type="ECO:0000313" key="2">
    <source>
        <dbReference type="EMBL" id="CBI11861.1"/>
    </source>
</evidence>